<organism evidence="2 3">
    <name type="scientific">Elaeophora elaphi</name>
    <dbReference type="NCBI Taxonomy" id="1147741"/>
    <lineage>
        <taxon>Eukaryota</taxon>
        <taxon>Metazoa</taxon>
        <taxon>Ecdysozoa</taxon>
        <taxon>Nematoda</taxon>
        <taxon>Chromadorea</taxon>
        <taxon>Rhabditida</taxon>
        <taxon>Spirurina</taxon>
        <taxon>Spiruromorpha</taxon>
        <taxon>Filarioidea</taxon>
        <taxon>Onchocercidae</taxon>
        <taxon>Elaeophora</taxon>
    </lineage>
</organism>
<evidence type="ECO:0000313" key="3">
    <source>
        <dbReference type="WBParaSite" id="EEL_0000224401-mRNA-1"/>
    </source>
</evidence>
<keyword evidence="2" id="KW-1185">Reference proteome</keyword>
<dbReference type="WBParaSite" id="EEL_0000224401-mRNA-1">
    <property type="protein sequence ID" value="EEL_0000224401-mRNA-1"/>
    <property type="gene ID" value="EEL_0000224401"/>
</dbReference>
<dbReference type="InterPro" id="IPR001846">
    <property type="entry name" value="VWF_type-D"/>
</dbReference>
<accession>A0A0R3RL85</accession>
<dbReference type="AlphaFoldDB" id="A0A0R3RL85"/>
<dbReference type="STRING" id="1147741.A0A0R3RL85"/>
<name>A0A0R3RL85_9BILA</name>
<dbReference type="PROSITE" id="PS51233">
    <property type="entry name" value="VWFD"/>
    <property type="match status" value="1"/>
</dbReference>
<sequence length="603" mass="69175">MVNFERTDIIQTILYEMRKLTRQYQLPELERTIVDIEMNRRRYQGDALEVYNKVKNFLINKIIVSTLSKVTSAIFDSLDEIQIRQKWQEIIDYLRGKLTANEIAERFWRQYIPSYNRLSPGEYELQVTVPSGASSLEEAVSILHPQHFVALKSALIESFGLSVKDQEFAESLTDTIYTYKSTDLNPWKMISPHESIAYIIDGNRFISFDGKVFAFHARCEYLLASDLRTQRFALLAIFSSRGYLDAIKIELRGEEVILYKTGNVQVNGATVSMPWQKIDSIDGAILISVYRKDRWTVFATYEGIRVRCNIQYDICEIILPKRMHGRSNGLLGSNDNEPSNDYDLVDGTPNNQLNALAEHWAINGACPVNQARDLTNRDDDRCQGYFQSSDSPLKLCFSRIRPKPFEQICSNGGKQQHCTATSAYLQICSNAGIITALPHECVKCEGDLHLDDERRVEKAVVEHDVVFVVEQRKCMDHHKDQIAKMVQKISHEQRSVRFGWVGFGGEGVHHEPLVHYEQGEALLDASTFMKQTQQIFQPISGIETPHGCPKKAVEFTIKHFPFRFASAKTIVLVICRKCLPRGHEEMLDMLLEQISQFFEFSMQ</sequence>
<proteinExistence type="predicted"/>
<protein>
    <submittedName>
        <fullName evidence="3">VWFD domain-containing protein</fullName>
    </submittedName>
</protein>
<evidence type="ECO:0000313" key="2">
    <source>
        <dbReference type="Proteomes" id="UP000050640"/>
    </source>
</evidence>
<evidence type="ECO:0000259" key="1">
    <source>
        <dbReference type="PROSITE" id="PS51233"/>
    </source>
</evidence>
<dbReference type="Pfam" id="PF00094">
    <property type="entry name" value="VWD"/>
    <property type="match status" value="1"/>
</dbReference>
<dbReference type="PANTHER" id="PTHR37860:SF2">
    <property type="entry name" value="VITELLOGENIN DOMAIN-CONTAINING PROTEIN"/>
    <property type="match status" value="1"/>
</dbReference>
<dbReference type="SMART" id="SM00216">
    <property type="entry name" value="VWD"/>
    <property type="match status" value="1"/>
</dbReference>
<reference evidence="3" key="1">
    <citation type="submission" date="2017-02" db="UniProtKB">
        <authorList>
            <consortium name="WormBaseParasite"/>
        </authorList>
    </citation>
    <scope>IDENTIFICATION</scope>
</reference>
<dbReference type="Proteomes" id="UP000050640">
    <property type="component" value="Unplaced"/>
</dbReference>
<feature type="domain" description="VWFD" evidence="1">
    <location>
        <begin position="195"/>
        <end position="367"/>
    </location>
</feature>
<dbReference type="PANTHER" id="PTHR37860">
    <property type="entry name" value="AGAP008810-PA"/>
    <property type="match status" value="1"/>
</dbReference>